<keyword evidence="2" id="KW-0328">Glycosyltransferase</keyword>
<dbReference type="EC" id="2.4.1.110" evidence="4"/>
<comment type="caution">
    <text evidence="8">The sequence shown here is derived from an EMBL/GenBank/DDBJ whole genome shotgun (WGS) entry which is preliminary data.</text>
</comment>
<feature type="domain" description="tRNA-queuosine alpha-mannosyltransferase N-terminal" evidence="7">
    <location>
        <begin position="9"/>
        <end position="175"/>
    </location>
</feature>
<evidence type="ECO:0000256" key="4">
    <source>
        <dbReference type="ARBA" id="ARBA00044517"/>
    </source>
</evidence>
<proteinExistence type="inferred from homology"/>
<dbReference type="AlphaFoldDB" id="A0A4R2KKG8"/>
<evidence type="ECO:0000256" key="5">
    <source>
        <dbReference type="ARBA" id="ARBA00044539"/>
    </source>
</evidence>
<dbReference type="EMBL" id="SLWX01000013">
    <property type="protein sequence ID" value="TCO74491.1"/>
    <property type="molecule type" value="Genomic_DNA"/>
</dbReference>
<evidence type="ECO:0000313" key="8">
    <source>
        <dbReference type="EMBL" id="TCO74491.1"/>
    </source>
</evidence>
<dbReference type="PANTHER" id="PTHR13615:SF3">
    <property type="entry name" value="GLYCOSYLTRANSFERASE-LIKE DOMAIN-CONTAINING PROTEIN 1"/>
    <property type="match status" value="1"/>
</dbReference>
<evidence type="ECO:0000259" key="7">
    <source>
        <dbReference type="Pfam" id="PF12038"/>
    </source>
</evidence>
<dbReference type="Gene3D" id="3.40.50.2000">
    <property type="entry name" value="Glycogen Phosphorylase B"/>
    <property type="match status" value="1"/>
</dbReference>
<dbReference type="Pfam" id="PF12038">
    <property type="entry name" value="QTMAN_N"/>
    <property type="match status" value="1"/>
</dbReference>
<dbReference type="GO" id="GO:0016438">
    <property type="term" value="F:tRNA-queuosine(34) beta-mannosyltransferase activity"/>
    <property type="evidence" value="ECO:0007669"/>
    <property type="project" value="UniProtKB-EC"/>
</dbReference>
<name>A0A4R2KKG8_9GAMM</name>
<dbReference type="Proteomes" id="UP000294980">
    <property type="component" value="Unassembled WGS sequence"/>
</dbReference>
<accession>A0A4R2KKG8</accession>
<protein>
    <recommendedName>
        <fullName evidence="5">tRNA-queuosine alpha-mannosyltransferase</fullName>
        <ecNumber evidence="4">2.4.1.110</ecNumber>
    </recommendedName>
</protein>
<keyword evidence="3 8" id="KW-0808">Transferase</keyword>
<keyword evidence="9" id="KW-1185">Reference proteome</keyword>
<comment type="catalytic activity">
    <reaction evidence="6">
        <text>queuosine(34) in tRNA(Asp) + GDP-alpha-D-mannose = O-4''-alpha-D-mannosylqueuosine(34) in tRNA(Asp) + GDP + H(+)</text>
        <dbReference type="Rhea" id="RHEA:12885"/>
        <dbReference type="Rhea" id="RHEA-COMP:18572"/>
        <dbReference type="Rhea" id="RHEA-COMP:18581"/>
        <dbReference type="ChEBI" id="CHEBI:15378"/>
        <dbReference type="ChEBI" id="CHEBI:57527"/>
        <dbReference type="ChEBI" id="CHEBI:58189"/>
        <dbReference type="ChEBI" id="CHEBI:194431"/>
        <dbReference type="ChEBI" id="CHEBI:194442"/>
        <dbReference type="EC" id="2.4.1.110"/>
    </reaction>
    <physiologicalReaction direction="left-to-right" evidence="6">
        <dbReference type="Rhea" id="RHEA:12886"/>
    </physiologicalReaction>
</comment>
<reference evidence="8 9" key="1">
    <citation type="submission" date="2019-03" db="EMBL/GenBank/DDBJ databases">
        <title>Genomic Encyclopedia of Type Strains, Phase IV (KMG-IV): sequencing the most valuable type-strain genomes for metagenomic binning, comparative biology and taxonomic classification.</title>
        <authorList>
            <person name="Goeker M."/>
        </authorList>
    </citation>
    <scope>NUCLEOTIDE SEQUENCE [LARGE SCALE GENOMIC DNA]</scope>
    <source>
        <strain evidence="8 9">DSM 23344</strain>
    </source>
</reference>
<evidence type="ECO:0000256" key="2">
    <source>
        <dbReference type="ARBA" id="ARBA00022676"/>
    </source>
</evidence>
<evidence type="ECO:0000256" key="6">
    <source>
        <dbReference type="ARBA" id="ARBA00048439"/>
    </source>
</evidence>
<organism evidence="8 9">
    <name type="scientific">Chromatocurvus halotolerans</name>
    <dbReference type="NCBI Taxonomy" id="1132028"/>
    <lineage>
        <taxon>Bacteria</taxon>
        <taxon>Pseudomonadati</taxon>
        <taxon>Pseudomonadota</taxon>
        <taxon>Gammaproteobacteria</taxon>
        <taxon>Cellvibrionales</taxon>
        <taxon>Halieaceae</taxon>
        <taxon>Chromatocurvus</taxon>
    </lineage>
</organism>
<dbReference type="InterPro" id="IPR051862">
    <property type="entry name" value="GT-like_domain_containing_1"/>
</dbReference>
<evidence type="ECO:0000256" key="3">
    <source>
        <dbReference type="ARBA" id="ARBA00022679"/>
    </source>
</evidence>
<dbReference type="Pfam" id="PF13692">
    <property type="entry name" value="Glyco_trans_1_4"/>
    <property type="match status" value="1"/>
</dbReference>
<sequence length="355" mass="39566">MARLPERPRVWLLSAYRADSHAAWADWLVTTQTHCRWRRLELPGRNFAWRIRGNPLSWLDSLPDETPDLIVATSMVDLATLKGLNPRLARVPTLYYFHENQFAYPVGENQFRSLEPRMVQLYGALAADRPVFNSAFNRDTFLSGVSELLKAMPDAVPEGVSERLAQASAVCPVAIDPLVGMAPGARDPRLVVWNHRWEHDRQPSMFADVMLRLANEGVTFRLALLGKRPRRVPEPLTRLREALPSQIVADGMLPGAAYRDLLAGAGIVVSTSRHEFQGLSVLEAVSAGACPLVPDALCYPEMYPAACRYPAGDAEALVSRLRAWLTGGLPPSVDVSPWYSDRLQPRWKALLQELA</sequence>
<dbReference type="RefSeq" id="WP_205686690.1">
    <property type="nucleotide sequence ID" value="NZ_QQSW01000017.1"/>
</dbReference>
<comment type="similarity">
    <text evidence="1">Belongs to the glycosyltransferase group 1 family. Glycosyltransferase 4 subfamily.</text>
</comment>
<gene>
    <name evidence="8" type="ORF">EV688_11345</name>
</gene>
<evidence type="ECO:0000256" key="1">
    <source>
        <dbReference type="ARBA" id="ARBA00009481"/>
    </source>
</evidence>
<evidence type="ECO:0000313" key="9">
    <source>
        <dbReference type="Proteomes" id="UP000294980"/>
    </source>
</evidence>
<dbReference type="SUPFAM" id="SSF53756">
    <property type="entry name" value="UDP-Glycosyltransferase/glycogen phosphorylase"/>
    <property type="match status" value="1"/>
</dbReference>
<dbReference type="InterPro" id="IPR022701">
    <property type="entry name" value="QTMAN_N"/>
</dbReference>
<dbReference type="PANTHER" id="PTHR13615">
    <property type="entry name" value="GLYCOSYLTRANSFERASE-LIKE 1"/>
    <property type="match status" value="1"/>
</dbReference>